<reference evidence="1 2" key="1">
    <citation type="journal article" date="2020" name="Fungal Divers.">
        <title>Resolving the Mortierellaceae phylogeny through synthesis of multi-gene phylogenetics and phylogenomics.</title>
        <authorList>
            <person name="Vandepol N."/>
            <person name="Liber J."/>
            <person name="Desiro A."/>
            <person name="Na H."/>
            <person name="Kennedy M."/>
            <person name="Barry K."/>
            <person name="Grigoriev I.V."/>
            <person name="Miller A.N."/>
            <person name="O'Donnell K."/>
            <person name="Stajich J.E."/>
            <person name="Bonito G."/>
        </authorList>
    </citation>
    <scope>NUCLEOTIDE SEQUENCE [LARGE SCALE GENOMIC DNA]</scope>
    <source>
        <strain evidence="1 2">AD045</strain>
    </source>
</reference>
<organism evidence="1 2">
    <name type="scientific">Linnemannia gamsii</name>
    <dbReference type="NCBI Taxonomy" id="64522"/>
    <lineage>
        <taxon>Eukaryota</taxon>
        <taxon>Fungi</taxon>
        <taxon>Fungi incertae sedis</taxon>
        <taxon>Mucoromycota</taxon>
        <taxon>Mortierellomycotina</taxon>
        <taxon>Mortierellomycetes</taxon>
        <taxon>Mortierellales</taxon>
        <taxon>Mortierellaceae</taxon>
        <taxon>Linnemannia</taxon>
    </lineage>
</organism>
<dbReference type="Proteomes" id="UP001194696">
    <property type="component" value="Unassembled WGS sequence"/>
</dbReference>
<protein>
    <submittedName>
        <fullName evidence="1">Uncharacterized protein</fullName>
    </submittedName>
</protein>
<evidence type="ECO:0000313" key="2">
    <source>
        <dbReference type="Proteomes" id="UP001194696"/>
    </source>
</evidence>
<keyword evidence="2" id="KW-1185">Reference proteome</keyword>
<dbReference type="EMBL" id="JAAAIM010001513">
    <property type="protein sequence ID" value="KAG0277865.1"/>
    <property type="molecule type" value="Genomic_DNA"/>
</dbReference>
<accession>A0ABQ7JKI9</accession>
<sequence length="127" mass="13800">TGPLTKAHSFQPCTIFTFCNHSQSGDGHHASKLFFKIATAVLQRGNSAVLEVDTVRECRQNCLKETRSIPPVIDSILNLFKDGTSTILILGNRELNGRLEALANILSSYISGANNTILTTILQSLEA</sequence>
<feature type="non-terminal residue" evidence="1">
    <location>
        <position position="1"/>
    </location>
</feature>
<evidence type="ECO:0000313" key="1">
    <source>
        <dbReference type="EMBL" id="KAG0277865.1"/>
    </source>
</evidence>
<proteinExistence type="predicted"/>
<gene>
    <name evidence="1" type="ORF">BGZ96_002683</name>
</gene>
<name>A0ABQ7JKI9_9FUNG</name>
<comment type="caution">
    <text evidence="1">The sequence shown here is derived from an EMBL/GenBank/DDBJ whole genome shotgun (WGS) entry which is preliminary data.</text>
</comment>